<keyword evidence="7" id="KW-0206">Cytoskeleton</keyword>
<dbReference type="InterPro" id="IPR001752">
    <property type="entry name" value="Kinesin_motor_dom"/>
</dbReference>
<sequence length="725" mass="81559">MVKSKKELVTPLKRRGPLSITRPKTARTVPVGAATGANIKVVVRVRPLNDREHGENCKNVIKIVDEQMMIFDPKEESQPFFYHGVQQRGRDLMRKSNKDLKFMFDRVFSPDLPNDYIFLNTTQSLINSLMDGFNCSVFAYGATGAGKTFTMIGNSESPGITYLTMAELFKKKEELNAEREFELGITYLEVYNENVQDLLNPGPALHLREDGKYGVMVAGIKVHRIESPDELFLLLESGNKNRTQHPTDANAESSRSHAVFQVYLQMTTRCTREVRTAKLSMIDLAGSERGSATGCVGARFAEGANINKSLLALGNCINSLADGHRHIPYRDSKLTRLLKDSLGGNCRTVMIANVSPASLTYEDTYNTLKYATRAKKIKSNIKRNVVNVEMHVGQYVKIVEELKEENRLLKIKLQEKENETKITGQSEDPGLAQDLVDKLLELFKEKRIIMERQHQIENLNLGLNLRQQIKEKANSRVSDHCTNTPEKVEAHRRLDNAVGRFKNKSEELKDELVAVQKQRLDIDCLISKSLDEHAELKKIAELEIMKLSEKEAEHKCNLAEKRVEILEDDLKSQQTTIEKMSTLLRPLYVSVKAHGYLSQNQIREYQSIAKQLEGVKSIKWTETVVDSGVGSATSLSTETDSECSATSQTYRSPGPANPLNDTFTLQMKPKTANVVAKAIKQGPKRLGKDFAKENRLRRPLTGISGGSSQRVDFTMARQSGKPPFR</sequence>
<evidence type="ECO:0000256" key="8">
    <source>
        <dbReference type="ARBA" id="ARBA00060769"/>
    </source>
</evidence>
<dbReference type="SMART" id="SM00129">
    <property type="entry name" value="KISc"/>
    <property type="match status" value="1"/>
</dbReference>
<keyword evidence="2 10" id="KW-0493">Microtubule</keyword>
<evidence type="ECO:0000313" key="14">
    <source>
        <dbReference type="EMBL" id="CAH0547633.1"/>
    </source>
</evidence>
<keyword evidence="5 11" id="KW-0175">Coiled coil</keyword>
<comment type="subcellular location">
    <subcellularLocation>
        <location evidence="1">Cytoplasm</location>
        <location evidence="1">Cytoskeleton</location>
    </subcellularLocation>
</comment>
<dbReference type="PANTHER" id="PTHR47968">
    <property type="entry name" value="CENTROMERE PROTEIN E"/>
    <property type="match status" value="1"/>
</dbReference>
<dbReference type="Pfam" id="PF00225">
    <property type="entry name" value="Kinesin"/>
    <property type="match status" value="1"/>
</dbReference>
<dbReference type="AlphaFoldDB" id="A0A9P0AT71"/>
<dbReference type="EMBL" id="OV121132">
    <property type="protein sequence ID" value="CAH0547633.1"/>
    <property type="molecule type" value="Genomic_DNA"/>
</dbReference>
<dbReference type="SUPFAM" id="SSF52540">
    <property type="entry name" value="P-loop containing nucleoside triphosphate hydrolases"/>
    <property type="match status" value="1"/>
</dbReference>
<dbReference type="GO" id="GO:0003777">
    <property type="term" value="F:microtubule motor activity"/>
    <property type="evidence" value="ECO:0007669"/>
    <property type="project" value="InterPro"/>
</dbReference>
<dbReference type="GO" id="GO:0005524">
    <property type="term" value="F:ATP binding"/>
    <property type="evidence" value="ECO:0007669"/>
    <property type="project" value="UniProtKB-UniRule"/>
</dbReference>
<evidence type="ECO:0000256" key="3">
    <source>
        <dbReference type="ARBA" id="ARBA00022741"/>
    </source>
</evidence>
<dbReference type="Proteomes" id="UP001154078">
    <property type="component" value="Chromosome 1"/>
</dbReference>
<evidence type="ECO:0000256" key="11">
    <source>
        <dbReference type="SAM" id="Coils"/>
    </source>
</evidence>
<dbReference type="FunFam" id="3.40.850.10:FF:000054">
    <property type="entry name" value="Kinesin-like protein"/>
    <property type="match status" value="1"/>
</dbReference>
<evidence type="ECO:0000256" key="6">
    <source>
        <dbReference type="ARBA" id="ARBA00023175"/>
    </source>
</evidence>
<dbReference type="InterPro" id="IPR036961">
    <property type="entry name" value="Kinesin_motor_dom_sf"/>
</dbReference>
<dbReference type="InterPro" id="IPR027417">
    <property type="entry name" value="P-loop_NTPase"/>
</dbReference>
<dbReference type="InterPro" id="IPR019821">
    <property type="entry name" value="Kinesin_motor_CS"/>
</dbReference>
<evidence type="ECO:0000256" key="9">
    <source>
        <dbReference type="PROSITE-ProRule" id="PRU00283"/>
    </source>
</evidence>
<comment type="similarity">
    <text evidence="8">Belongs to the TRAFAC class myosin-kinesin ATPase superfamily. Kinesin family. KIN-8 subfamily.</text>
</comment>
<keyword evidence="4 9" id="KW-0067">ATP-binding</keyword>
<dbReference type="OrthoDB" id="3176171at2759"/>
<evidence type="ECO:0000256" key="5">
    <source>
        <dbReference type="ARBA" id="ARBA00023054"/>
    </source>
</evidence>
<feature type="compositionally biased region" description="Polar residues" evidence="12">
    <location>
        <begin position="631"/>
        <end position="651"/>
    </location>
</feature>
<feature type="binding site" evidence="9">
    <location>
        <begin position="141"/>
        <end position="148"/>
    </location>
    <ligand>
        <name>ATP</name>
        <dbReference type="ChEBI" id="CHEBI:30616"/>
    </ligand>
</feature>
<dbReference type="GO" id="GO:0005874">
    <property type="term" value="C:microtubule"/>
    <property type="evidence" value="ECO:0007669"/>
    <property type="project" value="UniProtKB-KW"/>
</dbReference>
<dbReference type="CDD" id="cd01370">
    <property type="entry name" value="KISc_KIP3_like"/>
    <property type="match status" value="1"/>
</dbReference>
<feature type="domain" description="Kinesin motor" evidence="13">
    <location>
        <begin position="38"/>
        <end position="377"/>
    </location>
</feature>
<evidence type="ECO:0000256" key="10">
    <source>
        <dbReference type="RuleBase" id="RU000394"/>
    </source>
</evidence>
<evidence type="ECO:0000256" key="4">
    <source>
        <dbReference type="ARBA" id="ARBA00022840"/>
    </source>
</evidence>
<evidence type="ECO:0000256" key="7">
    <source>
        <dbReference type="ARBA" id="ARBA00023212"/>
    </source>
</evidence>
<organism evidence="14 15">
    <name type="scientific">Brassicogethes aeneus</name>
    <name type="common">Rape pollen beetle</name>
    <name type="synonym">Meligethes aeneus</name>
    <dbReference type="NCBI Taxonomy" id="1431903"/>
    <lineage>
        <taxon>Eukaryota</taxon>
        <taxon>Metazoa</taxon>
        <taxon>Ecdysozoa</taxon>
        <taxon>Arthropoda</taxon>
        <taxon>Hexapoda</taxon>
        <taxon>Insecta</taxon>
        <taxon>Pterygota</taxon>
        <taxon>Neoptera</taxon>
        <taxon>Endopterygota</taxon>
        <taxon>Coleoptera</taxon>
        <taxon>Polyphaga</taxon>
        <taxon>Cucujiformia</taxon>
        <taxon>Nitidulidae</taxon>
        <taxon>Meligethinae</taxon>
        <taxon>Brassicogethes</taxon>
    </lineage>
</organism>
<evidence type="ECO:0000259" key="13">
    <source>
        <dbReference type="PROSITE" id="PS50067"/>
    </source>
</evidence>
<accession>A0A9P0AT71</accession>
<keyword evidence="15" id="KW-1185">Reference proteome</keyword>
<dbReference type="Gene3D" id="3.40.850.10">
    <property type="entry name" value="Kinesin motor domain"/>
    <property type="match status" value="1"/>
</dbReference>
<keyword evidence="3 9" id="KW-0547">Nucleotide-binding</keyword>
<gene>
    <name evidence="14" type="ORF">MELIAE_LOCUS1587</name>
</gene>
<reference evidence="14" key="1">
    <citation type="submission" date="2021-12" db="EMBL/GenBank/DDBJ databases">
        <authorList>
            <person name="King R."/>
        </authorList>
    </citation>
    <scope>NUCLEOTIDE SEQUENCE</scope>
</reference>
<protein>
    <recommendedName>
        <fullName evidence="10">Kinesin-like protein</fullName>
    </recommendedName>
</protein>
<keyword evidence="7" id="KW-0963">Cytoplasm</keyword>
<evidence type="ECO:0000313" key="15">
    <source>
        <dbReference type="Proteomes" id="UP001154078"/>
    </source>
</evidence>
<dbReference type="GO" id="GO:0007018">
    <property type="term" value="P:microtubule-based movement"/>
    <property type="evidence" value="ECO:0007669"/>
    <property type="project" value="InterPro"/>
</dbReference>
<evidence type="ECO:0000256" key="1">
    <source>
        <dbReference type="ARBA" id="ARBA00004245"/>
    </source>
</evidence>
<dbReference type="InterPro" id="IPR027640">
    <property type="entry name" value="Kinesin-like_fam"/>
</dbReference>
<dbReference type="PROSITE" id="PS00411">
    <property type="entry name" value="KINESIN_MOTOR_1"/>
    <property type="match status" value="1"/>
</dbReference>
<name>A0A9P0AT71_BRAAE</name>
<dbReference type="PRINTS" id="PR00380">
    <property type="entry name" value="KINESINHEAVY"/>
</dbReference>
<proteinExistence type="inferred from homology"/>
<feature type="region of interest" description="Disordered" evidence="12">
    <location>
        <begin position="631"/>
        <end position="657"/>
    </location>
</feature>
<dbReference type="GO" id="GO:0008017">
    <property type="term" value="F:microtubule binding"/>
    <property type="evidence" value="ECO:0007669"/>
    <property type="project" value="InterPro"/>
</dbReference>
<evidence type="ECO:0000256" key="2">
    <source>
        <dbReference type="ARBA" id="ARBA00022701"/>
    </source>
</evidence>
<dbReference type="PROSITE" id="PS50067">
    <property type="entry name" value="KINESIN_MOTOR_2"/>
    <property type="match status" value="1"/>
</dbReference>
<keyword evidence="6 9" id="KW-0505">Motor protein</keyword>
<dbReference type="PANTHER" id="PTHR47968:SF65">
    <property type="entry name" value="KINESIN MOTOR DOMAIN-CONTAINING PROTEIN"/>
    <property type="match status" value="1"/>
</dbReference>
<feature type="coiled-coil region" evidence="11">
    <location>
        <begin position="491"/>
        <end position="576"/>
    </location>
</feature>
<evidence type="ECO:0000256" key="12">
    <source>
        <dbReference type="SAM" id="MobiDB-lite"/>
    </source>
</evidence>